<reference evidence="2 3" key="1">
    <citation type="journal article" date="2021" name="Nat. Commun.">
        <title>Genetic determinants of endophytism in the Arabidopsis root mycobiome.</title>
        <authorList>
            <person name="Mesny F."/>
            <person name="Miyauchi S."/>
            <person name="Thiergart T."/>
            <person name="Pickel B."/>
            <person name="Atanasova L."/>
            <person name="Karlsson M."/>
            <person name="Huettel B."/>
            <person name="Barry K.W."/>
            <person name="Haridas S."/>
            <person name="Chen C."/>
            <person name="Bauer D."/>
            <person name="Andreopoulos W."/>
            <person name="Pangilinan J."/>
            <person name="LaButti K."/>
            <person name="Riley R."/>
            <person name="Lipzen A."/>
            <person name="Clum A."/>
            <person name="Drula E."/>
            <person name="Henrissat B."/>
            <person name="Kohler A."/>
            <person name="Grigoriev I.V."/>
            <person name="Martin F.M."/>
            <person name="Hacquard S."/>
        </authorList>
    </citation>
    <scope>NUCLEOTIDE SEQUENCE [LARGE SCALE GENOMIC DNA]</scope>
    <source>
        <strain evidence="2 3">MPI-SDFR-AT-0080</strain>
    </source>
</reference>
<dbReference type="EMBL" id="JAGTJR010000007">
    <property type="protein sequence ID" value="KAH7057410.1"/>
    <property type="molecule type" value="Genomic_DNA"/>
</dbReference>
<feature type="region of interest" description="Disordered" evidence="1">
    <location>
        <begin position="56"/>
        <end position="93"/>
    </location>
</feature>
<evidence type="ECO:0000313" key="2">
    <source>
        <dbReference type="EMBL" id="KAH7057410.1"/>
    </source>
</evidence>
<organism evidence="2 3">
    <name type="scientific">Macrophomina phaseolina</name>
    <dbReference type="NCBI Taxonomy" id="35725"/>
    <lineage>
        <taxon>Eukaryota</taxon>
        <taxon>Fungi</taxon>
        <taxon>Dikarya</taxon>
        <taxon>Ascomycota</taxon>
        <taxon>Pezizomycotina</taxon>
        <taxon>Dothideomycetes</taxon>
        <taxon>Dothideomycetes incertae sedis</taxon>
        <taxon>Botryosphaeriales</taxon>
        <taxon>Botryosphaeriaceae</taxon>
        <taxon>Macrophomina</taxon>
    </lineage>
</organism>
<sequence length="202" mass="21602">MNGAVERGFRRWKAPENSRIGWLRGENSCGAGRSSSGTSVTARDLISDVIVVRCSTTDSEGGRSTSGKLQRGPSSVSPHCGGRPAWQATSASVKTGPVGARMAVMLSAVPRGGSIAERERERLGLHLIGHALSRWRGVEDLSEGVRGRRRRQRRSGEAESGTVWRKLPEGASERGNISPGGRQSNSIAGGAQQTEHQELLQH</sequence>
<dbReference type="Proteomes" id="UP000774617">
    <property type="component" value="Unassembled WGS sequence"/>
</dbReference>
<accession>A0ABQ8GJF0</accession>
<comment type="caution">
    <text evidence="2">The sequence shown here is derived from an EMBL/GenBank/DDBJ whole genome shotgun (WGS) entry which is preliminary data.</text>
</comment>
<keyword evidence="3" id="KW-1185">Reference proteome</keyword>
<protein>
    <submittedName>
        <fullName evidence="2">Uncharacterized protein</fullName>
    </submittedName>
</protein>
<gene>
    <name evidence="2" type="ORF">B0J12DRAFT_413364</name>
</gene>
<feature type="compositionally biased region" description="Polar residues" evidence="1">
    <location>
        <begin position="181"/>
        <end position="194"/>
    </location>
</feature>
<name>A0ABQ8GJF0_9PEZI</name>
<evidence type="ECO:0000313" key="3">
    <source>
        <dbReference type="Proteomes" id="UP000774617"/>
    </source>
</evidence>
<proteinExistence type="predicted"/>
<feature type="compositionally biased region" description="Polar residues" evidence="1">
    <location>
        <begin position="56"/>
        <end position="77"/>
    </location>
</feature>
<evidence type="ECO:0000256" key="1">
    <source>
        <dbReference type="SAM" id="MobiDB-lite"/>
    </source>
</evidence>
<feature type="region of interest" description="Disordered" evidence="1">
    <location>
        <begin position="142"/>
        <end position="202"/>
    </location>
</feature>